<sequence length="182" mass="20307">MKGKVRKYPMFSLCGLACGCCTLYLGGHCPGCGAPGKSMCRLLKCAEEQGNLEYCCQCQNYPCEKMACTEDTVSFVTCRHRLKDLDELKRVGADVFEAQMEKKRTILKELLEHYNDGRRKSFYCLAVTLLPLADLQVCMSQLANASLTSVQEKAKLAVDLFQQAAKKHGILLKRNINKPARG</sequence>
<evidence type="ECO:0000313" key="3">
    <source>
        <dbReference type="Proteomes" id="UP000433575"/>
    </source>
</evidence>
<keyword evidence="4" id="KW-1185">Reference proteome</keyword>
<proteinExistence type="predicted"/>
<evidence type="ECO:0000313" key="2">
    <source>
        <dbReference type="EMBL" id="MSC32503.1"/>
    </source>
</evidence>
<dbReference type="Proteomes" id="UP000433575">
    <property type="component" value="Unassembled WGS sequence"/>
</dbReference>
<dbReference type="EMBL" id="WKPI01000005">
    <property type="protein sequence ID" value="MSC32503.1"/>
    <property type="molecule type" value="Genomic_DNA"/>
</dbReference>
<accession>A0A6N7S6M0</accession>
<dbReference type="PROSITE" id="PS51257">
    <property type="entry name" value="PROKAR_LIPOPROTEIN"/>
    <property type="match status" value="1"/>
</dbReference>
<comment type="caution">
    <text evidence="1">The sequence shown here is derived from an EMBL/GenBank/DDBJ whole genome shotgun (WGS) entry which is preliminary data.</text>
</comment>
<reference evidence="3 4" key="1">
    <citation type="journal article" date="2019" name="Nat. Med.">
        <title>A library of human gut bacterial isolates paired with longitudinal multiomics data enables mechanistic microbiome research.</title>
        <authorList>
            <person name="Poyet M."/>
            <person name="Groussin M."/>
            <person name="Gibbons S.M."/>
            <person name="Avila-Pacheco J."/>
            <person name="Jiang X."/>
            <person name="Kearney S.M."/>
            <person name="Perrotta A.R."/>
            <person name="Berdy B."/>
            <person name="Zhao S."/>
            <person name="Lieberman T.D."/>
            <person name="Swanson P.K."/>
            <person name="Smith M."/>
            <person name="Roesemann S."/>
            <person name="Alexander J.E."/>
            <person name="Rich S.A."/>
            <person name="Livny J."/>
            <person name="Vlamakis H."/>
            <person name="Clish C."/>
            <person name="Bullock K."/>
            <person name="Deik A."/>
            <person name="Scott J."/>
            <person name="Pierce K.A."/>
            <person name="Xavier R.J."/>
            <person name="Alm E.J."/>
        </authorList>
    </citation>
    <scope>NUCLEOTIDE SEQUENCE [LARGE SCALE GENOMIC DNA]</scope>
    <source>
        <strain evidence="1 3">BIOML-A4</strain>
        <strain evidence="2 4">BIOML-A5</strain>
    </source>
</reference>
<protein>
    <submittedName>
        <fullName evidence="1">DUF3795 domain-containing protein</fullName>
    </submittedName>
</protein>
<name>A0A6N7S6M0_9FIRM</name>
<evidence type="ECO:0000313" key="4">
    <source>
        <dbReference type="Proteomes" id="UP000480929"/>
    </source>
</evidence>
<dbReference type="EMBL" id="WKPJ01000006">
    <property type="protein sequence ID" value="MSA88956.1"/>
    <property type="molecule type" value="Genomic_DNA"/>
</dbReference>
<dbReference type="Proteomes" id="UP000480929">
    <property type="component" value="Unassembled WGS sequence"/>
</dbReference>
<dbReference type="AlphaFoldDB" id="A0A6N7S6M0"/>
<organism evidence="1 3">
    <name type="scientific">Holdemania massiliensis</name>
    <dbReference type="NCBI Taxonomy" id="1468449"/>
    <lineage>
        <taxon>Bacteria</taxon>
        <taxon>Bacillati</taxon>
        <taxon>Bacillota</taxon>
        <taxon>Erysipelotrichia</taxon>
        <taxon>Erysipelotrichales</taxon>
        <taxon>Erysipelotrichaceae</taxon>
        <taxon>Holdemania</taxon>
    </lineage>
</organism>
<gene>
    <name evidence="2" type="ORF">GKD88_05145</name>
    <name evidence="1" type="ORF">GKE08_06415</name>
</gene>
<dbReference type="OrthoDB" id="5419848at2"/>
<evidence type="ECO:0000313" key="1">
    <source>
        <dbReference type="EMBL" id="MSA88956.1"/>
    </source>
</evidence>
<dbReference type="RefSeq" id="WP_154238363.1">
    <property type="nucleotide sequence ID" value="NZ_CALJPI010000243.1"/>
</dbReference>